<dbReference type="AlphaFoldDB" id="A0A5N4A4K2"/>
<evidence type="ECO:0000313" key="13">
    <source>
        <dbReference type="Proteomes" id="UP000327044"/>
    </source>
</evidence>
<dbReference type="EC" id="3.2.1.-" evidence="10"/>
<dbReference type="FunFam" id="3.20.110.10:FF:000001">
    <property type="entry name" value="Alpha-mannosidase"/>
    <property type="match status" value="1"/>
</dbReference>
<evidence type="ECO:0000256" key="8">
    <source>
        <dbReference type="ARBA" id="ARBA00023180"/>
    </source>
</evidence>
<keyword evidence="5 10" id="KW-0378">Hydrolase</keyword>
<evidence type="ECO:0000313" key="12">
    <source>
        <dbReference type="EMBL" id="KAB0792237.1"/>
    </source>
</evidence>
<dbReference type="PANTHER" id="PTHR11607:SF3">
    <property type="entry name" value="LYSOSOMAL ALPHA-MANNOSIDASE"/>
    <property type="match status" value="1"/>
</dbReference>
<dbReference type="InterPro" id="IPR011682">
    <property type="entry name" value="Glyco_hydro_38_C"/>
</dbReference>
<dbReference type="Gene3D" id="1.20.1270.50">
    <property type="entry name" value="Glycoside hydrolase family 38, central domain"/>
    <property type="match status" value="2"/>
</dbReference>
<dbReference type="SUPFAM" id="SSF74650">
    <property type="entry name" value="Galactose mutarotase-like"/>
    <property type="match status" value="1"/>
</dbReference>
<dbReference type="EMBL" id="VVIM01000010">
    <property type="protein sequence ID" value="KAB0792237.1"/>
    <property type="molecule type" value="Genomic_DNA"/>
</dbReference>
<dbReference type="Pfam" id="PF01074">
    <property type="entry name" value="Glyco_hydro_38N"/>
    <property type="match status" value="1"/>
</dbReference>
<keyword evidence="9 10" id="KW-0326">Glycosidase</keyword>
<keyword evidence="4 10" id="KW-0479">Metal-binding</keyword>
<keyword evidence="6 10" id="KW-0862">Zinc</keyword>
<evidence type="ECO:0000256" key="5">
    <source>
        <dbReference type="ARBA" id="ARBA00022801"/>
    </source>
</evidence>
<dbReference type="GO" id="GO:0006013">
    <property type="term" value="P:mannose metabolic process"/>
    <property type="evidence" value="ECO:0007669"/>
    <property type="project" value="InterPro"/>
</dbReference>
<dbReference type="InterPro" id="IPR028995">
    <property type="entry name" value="Glyco_hydro_57/38_cen_sf"/>
</dbReference>
<dbReference type="InterPro" id="IPR011330">
    <property type="entry name" value="Glyco_hydro/deAcase_b/a-brl"/>
</dbReference>
<evidence type="ECO:0000256" key="6">
    <source>
        <dbReference type="ARBA" id="ARBA00022833"/>
    </source>
</evidence>
<feature type="signal peptide" evidence="10">
    <location>
        <begin position="1"/>
        <end position="18"/>
    </location>
</feature>
<dbReference type="SUPFAM" id="SSF88688">
    <property type="entry name" value="Families 57/38 glycoside transferase middle domain"/>
    <property type="match status" value="1"/>
</dbReference>
<dbReference type="InterPro" id="IPR037094">
    <property type="entry name" value="Glyco_hydro_38_cen_sf"/>
</dbReference>
<dbReference type="OrthoDB" id="2016903at2759"/>
<dbReference type="FunFam" id="1.20.1270.50:FF:000003">
    <property type="entry name" value="Alpha-mannosidase"/>
    <property type="match status" value="1"/>
</dbReference>
<dbReference type="Gene3D" id="2.60.40.1180">
    <property type="entry name" value="Golgi alpha-mannosidase II"/>
    <property type="match status" value="1"/>
</dbReference>
<feature type="domain" description="Glycoside hydrolase family 38 central" evidence="11">
    <location>
        <begin position="364"/>
        <end position="439"/>
    </location>
</feature>
<dbReference type="GO" id="GO:0046872">
    <property type="term" value="F:metal ion binding"/>
    <property type="evidence" value="ECO:0007669"/>
    <property type="project" value="UniProtKB-KW"/>
</dbReference>
<dbReference type="InterPro" id="IPR027291">
    <property type="entry name" value="Glyco_hydro_38_N_sf"/>
</dbReference>
<reference evidence="12 13" key="1">
    <citation type="journal article" date="2018" name="Elife">
        <title>Firefly genomes illuminate parallel origins of bioluminescence in beetles.</title>
        <authorList>
            <person name="Fallon T.R."/>
            <person name="Lower S.E."/>
            <person name="Chang C.H."/>
            <person name="Bessho-Uehara M."/>
            <person name="Martin G.J."/>
            <person name="Bewick A.J."/>
            <person name="Behringer M."/>
            <person name="Debat H.J."/>
            <person name="Wong I."/>
            <person name="Day J.C."/>
            <person name="Suvorov A."/>
            <person name="Silva C.J."/>
            <person name="Stanger-Hall K.F."/>
            <person name="Hall D.W."/>
            <person name="Schmitz R.J."/>
            <person name="Nelson D.R."/>
            <person name="Lewis S.M."/>
            <person name="Shigenobu S."/>
            <person name="Bybee S.M."/>
            <person name="Larracuente A.M."/>
            <person name="Oba Y."/>
            <person name="Weng J.K."/>
        </authorList>
    </citation>
    <scope>NUCLEOTIDE SEQUENCE [LARGE SCALE GENOMIC DNA]</scope>
    <source>
        <strain evidence="12">1611_PpyrPB1</strain>
        <tissue evidence="12">Whole body</tissue>
    </source>
</reference>
<keyword evidence="8" id="KW-0325">Glycoprotein</keyword>
<dbReference type="InterPro" id="IPR011013">
    <property type="entry name" value="Gal_mutarotase_sf_dom"/>
</dbReference>
<protein>
    <recommendedName>
        <fullName evidence="3 10">Alpha-mannosidase</fullName>
        <ecNumber evidence="10">3.2.1.-</ecNumber>
    </recommendedName>
</protein>
<dbReference type="SMART" id="SM00872">
    <property type="entry name" value="Alpha-mann_mid"/>
    <property type="match status" value="1"/>
</dbReference>
<evidence type="ECO:0000256" key="2">
    <source>
        <dbReference type="ARBA" id="ARBA00009792"/>
    </source>
</evidence>
<dbReference type="InterPro" id="IPR050843">
    <property type="entry name" value="Glycosyl_Hydrlase_38"/>
</dbReference>
<dbReference type="FunFam" id="2.70.98.30:FF:000003">
    <property type="entry name" value="Alpha-mannosidase"/>
    <property type="match status" value="1"/>
</dbReference>
<dbReference type="Gene3D" id="2.60.40.1360">
    <property type="match status" value="1"/>
</dbReference>
<dbReference type="GO" id="GO:0004559">
    <property type="term" value="F:alpha-mannosidase activity"/>
    <property type="evidence" value="ECO:0007669"/>
    <property type="project" value="UniProtKB-EC"/>
</dbReference>
<dbReference type="CDD" id="cd10810">
    <property type="entry name" value="GH38N_AMII_LAM_like"/>
    <property type="match status" value="1"/>
</dbReference>
<dbReference type="InterPro" id="IPR013780">
    <property type="entry name" value="Glyco_hydro_b"/>
</dbReference>
<comment type="catalytic activity">
    <reaction evidence="1">
        <text>Hydrolysis of terminal, non-reducing alpha-D-mannose residues in alpha-D-mannosides.</text>
        <dbReference type="EC" id="3.2.1.24"/>
    </reaction>
</comment>
<sequence length="1011" mass="115255">MKFFHLLPFLLPILGAKSKEEKCGYEACPTLNPSELHVHLVAHSHDDVGWLKTVDQYYFGQQMGIQFAGIQYIIDSVVQALLADPKRKFIQVETAFFHKWWRRQHDKRKEQVRQLVNNGQLVIVGGGWSMNDEAAAHYQSIIDQFTYGIRFMEDTLGKCARPKIGWQIDPFGHTREMASIFNEMGYDAIFFARLDYRDKKKRLSTRTAEMLWRGSSNVGQPFLFTHAMFDHYSPPRGFKFDILSKDDPLVTDIRSSEYNLKEKVSSFTAFVKAQSSNYTSNNIMMAMGDDFTYQDAHYNYRNLDTLIKAYEDVEHLDNKLRRIRLHYSTPNCYVKAVNEYAKQKGLKYKVKTDDFIPYASDSSSYWTGYYTSRPTQKRLERQGNNLLQVAKQLTSAGPDSKTRNERVSELREAMSVMQHHDAITGTEKTKVAMDYVTMMSKAFESSSAVASEVLLKRLAKKDPPKLTFKSCLLANISVCEESRKQKFVAIVYNPLSRKVSHHVRLPVDTNDFDVIDFAGKKMEWQVTPSIDAFDNVPDIQKAKFDLVFFAEDLPALGAKIYYITNKNFGATDVNVPPVKDTFDLGDKETGAQLNRNTGFLKGITLHSWPLNLRQELMYYHGAIGNNRPSNRTSGAYVFRPDPKNPAAKPFTDSILSSLKVYKGKLVDEVHQTFDNAAKQIVRVYKRQKNYVEFDWLVGPIDISDKNGKEIISRFKLGTFNPPKGTFFTDSNGRELLKRVNEHRETFKYTDEEPVAGNYYPITSSITAVDEDRRIEASVLTDRAQGGASLGTGEMELMLHRRLLKDDGFGVDEALNELEFGKGLRVRGRHFFTFGSIKDGDNIPRASKIRRGIVQQKVLAPWVFLADASSKENAFDKLKGNLKSEFSPVTHDLPEQVQILTLERWGDNHVLLRLEHILEVSEGGVVQKIDVRGLFVGLGLRIEEFKEMTLAGNSKLDEGYRMQWTAGGCLSGLDNCELIEKPPRDGKAGPDRVDLWPMEIRTFIVNVEEIPS</sequence>
<dbReference type="InParanoid" id="A0A5N4A4K2"/>
<keyword evidence="10" id="KW-0732">Signal</keyword>
<proteinExistence type="inferred from homology"/>
<dbReference type="GO" id="GO:0005764">
    <property type="term" value="C:lysosome"/>
    <property type="evidence" value="ECO:0007669"/>
    <property type="project" value="TreeGrafter"/>
</dbReference>
<evidence type="ECO:0000256" key="3">
    <source>
        <dbReference type="ARBA" id="ARBA00012752"/>
    </source>
</evidence>
<feature type="chain" id="PRO_5024448119" description="Alpha-mannosidase" evidence="10">
    <location>
        <begin position="19"/>
        <end position="1011"/>
    </location>
</feature>
<keyword evidence="13" id="KW-1185">Reference proteome</keyword>
<gene>
    <name evidence="12" type="ORF">PPYR_14196</name>
</gene>
<evidence type="ECO:0000256" key="9">
    <source>
        <dbReference type="ARBA" id="ARBA00023295"/>
    </source>
</evidence>
<evidence type="ECO:0000256" key="1">
    <source>
        <dbReference type="ARBA" id="ARBA00000365"/>
    </source>
</evidence>
<dbReference type="Pfam" id="PF17677">
    <property type="entry name" value="Glyco_hydro38C2"/>
    <property type="match status" value="1"/>
</dbReference>
<dbReference type="InterPro" id="IPR015341">
    <property type="entry name" value="Glyco_hydro_38_cen"/>
</dbReference>
<dbReference type="SUPFAM" id="SSF88713">
    <property type="entry name" value="Glycoside hydrolase/deacetylase"/>
    <property type="match status" value="1"/>
</dbReference>
<evidence type="ECO:0000256" key="4">
    <source>
        <dbReference type="ARBA" id="ARBA00022723"/>
    </source>
</evidence>
<dbReference type="Pfam" id="PF07748">
    <property type="entry name" value="Glyco_hydro_38C"/>
    <property type="match status" value="1"/>
</dbReference>
<comment type="cofactor">
    <cofactor evidence="10">
        <name>Zn(2+)</name>
        <dbReference type="ChEBI" id="CHEBI:29105"/>
    </cofactor>
    <text evidence="10">Binds 1 zinc ion per subunit.</text>
</comment>
<dbReference type="Gene3D" id="2.70.98.30">
    <property type="entry name" value="Golgi alpha-mannosidase II, domain 4"/>
    <property type="match status" value="1"/>
</dbReference>
<accession>A0A5N4A4K2</accession>
<dbReference type="Gene3D" id="3.20.110.10">
    <property type="entry name" value="Glycoside hydrolase 38, N terminal domain"/>
    <property type="match status" value="1"/>
</dbReference>
<evidence type="ECO:0000256" key="10">
    <source>
        <dbReference type="RuleBase" id="RU361199"/>
    </source>
</evidence>
<dbReference type="InterPro" id="IPR000602">
    <property type="entry name" value="Glyco_hydro_38_N"/>
</dbReference>
<dbReference type="Proteomes" id="UP000327044">
    <property type="component" value="Unassembled WGS sequence"/>
</dbReference>
<keyword evidence="7" id="KW-1015">Disulfide bond</keyword>
<evidence type="ECO:0000259" key="11">
    <source>
        <dbReference type="SMART" id="SM00872"/>
    </source>
</evidence>
<comment type="similarity">
    <text evidence="2 10">Belongs to the glycosyl hydrolase 38 family.</text>
</comment>
<dbReference type="PANTHER" id="PTHR11607">
    <property type="entry name" value="ALPHA-MANNOSIDASE"/>
    <property type="match status" value="1"/>
</dbReference>
<dbReference type="InterPro" id="IPR041147">
    <property type="entry name" value="GH38_C"/>
</dbReference>
<dbReference type="GO" id="GO:0030246">
    <property type="term" value="F:carbohydrate binding"/>
    <property type="evidence" value="ECO:0007669"/>
    <property type="project" value="InterPro"/>
</dbReference>
<organism evidence="12 13">
    <name type="scientific">Photinus pyralis</name>
    <name type="common">Common eastern firefly</name>
    <name type="synonym">Lampyris pyralis</name>
    <dbReference type="NCBI Taxonomy" id="7054"/>
    <lineage>
        <taxon>Eukaryota</taxon>
        <taxon>Metazoa</taxon>
        <taxon>Ecdysozoa</taxon>
        <taxon>Arthropoda</taxon>
        <taxon>Hexapoda</taxon>
        <taxon>Insecta</taxon>
        <taxon>Pterygota</taxon>
        <taxon>Neoptera</taxon>
        <taxon>Endopterygota</taxon>
        <taxon>Coleoptera</taxon>
        <taxon>Polyphaga</taxon>
        <taxon>Elateriformia</taxon>
        <taxon>Elateroidea</taxon>
        <taxon>Lampyridae</taxon>
        <taxon>Lampyrinae</taxon>
        <taxon>Photinus</taxon>
    </lineage>
</organism>
<evidence type="ECO:0000256" key="7">
    <source>
        <dbReference type="ARBA" id="ARBA00023157"/>
    </source>
</evidence>
<dbReference type="FunFam" id="1.20.1270.50:FF:000002">
    <property type="entry name" value="Alpha-mannosidase"/>
    <property type="match status" value="1"/>
</dbReference>
<dbReference type="Pfam" id="PF09261">
    <property type="entry name" value="Alpha-mann_mid"/>
    <property type="match status" value="1"/>
</dbReference>
<comment type="caution">
    <text evidence="12">The sequence shown here is derived from an EMBL/GenBank/DDBJ whole genome shotgun (WGS) entry which is preliminary data.</text>
</comment>
<name>A0A5N4A4K2_PHOPY</name>